<evidence type="ECO:0000256" key="1">
    <source>
        <dbReference type="SAM" id="MobiDB-lite"/>
    </source>
</evidence>
<organism evidence="3 4">
    <name type="scientific">Stenotrophomonas nematodicola</name>
    <dbReference type="NCBI Taxonomy" id="2656746"/>
    <lineage>
        <taxon>Bacteria</taxon>
        <taxon>Pseudomonadati</taxon>
        <taxon>Pseudomonadota</taxon>
        <taxon>Gammaproteobacteria</taxon>
        <taxon>Lysobacterales</taxon>
        <taxon>Lysobacteraceae</taxon>
        <taxon>Stenotrophomonas</taxon>
    </lineage>
</organism>
<feature type="region of interest" description="Disordered" evidence="1">
    <location>
        <begin position="90"/>
        <end position="178"/>
    </location>
</feature>
<dbReference type="InterPro" id="IPR001387">
    <property type="entry name" value="Cro/C1-type_HTH"/>
</dbReference>
<feature type="domain" description="HTH cro/C1-type" evidence="2">
    <location>
        <begin position="23"/>
        <end position="78"/>
    </location>
</feature>
<dbReference type="Gene3D" id="1.10.260.40">
    <property type="entry name" value="lambda repressor-like DNA-binding domains"/>
    <property type="match status" value="1"/>
</dbReference>
<dbReference type="InterPro" id="IPR010982">
    <property type="entry name" value="Lambda_DNA-bd_dom_sf"/>
</dbReference>
<feature type="compositionally biased region" description="Basic residues" evidence="1">
    <location>
        <begin position="168"/>
        <end position="178"/>
    </location>
</feature>
<protein>
    <submittedName>
        <fullName evidence="3">Helix-turn-helix transcriptional regulator</fullName>
    </submittedName>
</protein>
<keyword evidence="4" id="KW-1185">Reference proteome</keyword>
<evidence type="ECO:0000313" key="3">
    <source>
        <dbReference type="EMBL" id="MFG6109566.1"/>
    </source>
</evidence>
<sequence>MAKRTPPVRPGDARRIAALGERLRTARLARRMSQANLAERVGVDRTTIGKLEAGDAGTSLSTVLRVLSALGLERDIELIAADDALGAQLAASSLKRPPPRRVPATTSRAARPQDAPATLQVREPGGADTRPPYSTDPPGPSQDATGDRYALVAGHRAPRLDAPAATPTRRRSRAPGSR</sequence>
<dbReference type="Pfam" id="PF13560">
    <property type="entry name" value="HTH_31"/>
    <property type="match status" value="1"/>
</dbReference>
<gene>
    <name evidence="3" type="ORF">ACEU0G_003579</name>
</gene>
<dbReference type="CDD" id="cd00093">
    <property type="entry name" value="HTH_XRE"/>
    <property type="match status" value="1"/>
</dbReference>
<dbReference type="Proteomes" id="UP001605261">
    <property type="component" value="Unassembled WGS sequence"/>
</dbReference>
<dbReference type="EMBL" id="JBHGCJ010000006">
    <property type="protein sequence ID" value="MFG6109566.1"/>
    <property type="molecule type" value="Genomic_DNA"/>
</dbReference>
<comment type="caution">
    <text evidence="3">The sequence shown here is derived from an EMBL/GenBank/DDBJ whole genome shotgun (WGS) entry which is preliminary data.</text>
</comment>
<dbReference type="SUPFAM" id="SSF47413">
    <property type="entry name" value="lambda repressor-like DNA-binding domains"/>
    <property type="match status" value="1"/>
</dbReference>
<reference evidence="3 4" key="1">
    <citation type="submission" date="2024-09" db="EMBL/GenBank/DDBJ databases">
        <authorList>
            <consortium name="All-Russian atlas of soil microorganisms"/>
            <consortium name="as a basis for the search for new antimicrobial producers and enzymes with unique properties"/>
            <person name="Sokolova E.A."/>
            <person name="Voronina E.N."/>
        </authorList>
    </citation>
    <scope>NUCLEOTIDE SEQUENCE [LARGE SCALE GENOMIC DNA]</scope>
    <source>
        <strain evidence="3 4">AF-22b-331.1</strain>
    </source>
</reference>
<dbReference type="RefSeq" id="WP_394163256.1">
    <property type="nucleotide sequence ID" value="NZ_JBHGCJ010000006.1"/>
</dbReference>
<accession>A0ABW7CZD1</accession>
<proteinExistence type="predicted"/>
<dbReference type="PROSITE" id="PS50943">
    <property type="entry name" value="HTH_CROC1"/>
    <property type="match status" value="1"/>
</dbReference>
<evidence type="ECO:0000313" key="4">
    <source>
        <dbReference type="Proteomes" id="UP001605261"/>
    </source>
</evidence>
<dbReference type="SMART" id="SM00530">
    <property type="entry name" value="HTH_XRE"/>
    <property type="match status" value="1"/>
</dbReference>
<evidence type="ECO:0000259" key="2">
    <source>
        <dbReference type="PROSITE" id="PS50943"/>
    </source>
</evidence>
<name>A0ABW7CZD1_9GAMM</name>